<keyword evidence="2" id="KW-0812">Transmembrane</keyword>
<evidence type="ECO:0000313" key="4">
    <source>
        <dbReference type="Proteomes" id="UP001595378"/>
    </source>
</evidence>
<name>A0ABV7EHR9_9SPHN</name>
<dbReference type="EMBL" id="JBHRSU010000032">
    <property type="protein sequence ID" value="MFC3101426.1"/>
    <property type="molecule type" value="Genomic_DNA"/>
</dbReference>
<organism evidence="3 4">
    <name type="scientific">Alteraurantiacibacter lauratis</name>
    <dbReference type="NCBI Taxonomy" id="2054627"/>
    <lineage>
        <taxon>Bacteria</taxon>
        <taxon>Pseudomonadati</taxon>
        <taxon>Pseudomonadota</taxon>
        <taxon>Alphaproteobacteria</taxon>
        <taxon>Sphingomonadales</taxon>
        <taxon>Erythrobacteraceae</taxon>
        <taxon>Alteraurantiacibacter</taxon>
    </lineage>
</organism>
<feature type="compositionally biased region" description="Low complexity" evidence="1">
    <location>
        <begin position="78"/>
        <end position="92"/>
    </location>
</feature>
<keyword evidence="2" id="KW-1133">Transmembrane helix</keyword>
<sequence length="92" mass="9257">MNELDRLLGNLRAAPAPDRLADIDGEVLAAISIRPPSGITVSNASFGLVAIAALFVGILGSGITQPNPTRTPLAPFGAPSALAPSTLLADTP</sequence>
<reference evidence="4" key="1">
    <citation type="journal article" date="2019" name="Int. J. Syst. Evol. Microbiol.">
        <title>The Global Catalogue of Microorganisms (GCM) 10K type strain sequencing project: providing services to taxonomists for standard genome sequencing and annotation.</title>
        <authorList>
            <consortium name="The Broad Institute Genomics Platform"/>
            <consortium name="The Broad Institute Genome Sequencing Center for Infectious Disease"/>
            <person name="Wu L."/>
            <person name="Ma J."/>
        </authorList>
    </citation>
    <scope>NUCLEOTIDE SEQUENCE [LARGE SCALE GENOMIC DNA]</scope>
    <source>
        <strain evidence="4">KCTC 52606</strain>
    </source>
</reference>
<accession>A0ABV7EHR9</accession>
<keyword evidence="2" id="KW-0472">Membrane</keyword>
<protein>
    <submittedName>
        <fullName evidence="3">Uncharacterized protein</fullName>
    </submittedName>
</protein>
<feature type="region of interest" description="Disordered" evidence="1">
    <location>
        <begin position="70"/>
        <end position="92"/>
    </location>
</feature>
<evidence type="ECO:0000313" key="3">
    <source>
        <dbReference type="EMBL" id="MFC3101426.1"/>
    </source>
</evidence>
<dbReference type="RefSeq" id="WP_336919244.1">
    <property type="nucleotide sequence ID" value="NZ_JBANRN010000009.1"/>
</dbReference>
<evidence type="ECO:0000256" key="2">
    <source>
        <dbReference type="SAM" id="Phobius"/>
    </source>
</evidence>
<comment type="caution">
    <text evidence="3">The sequence shown here is derived from an EMBL/GenBank/DDBJ whole genome shotgun (WGS) entry which is preliminary data.</text>
</comment>
<feature type="transmembrane region" description="Helical" evidence="2">
    <location>
        <begin position="44"/>
        <end position="63"/>
    </location>
</feature>
<proteinExistence type="predicted"/>
<keyword evidence="4" id="KW-1185">Reference proteome</keyword>
<gene>
    <name evidence="3" type="ORF">ACFODK_11060</name>
</gene>
<dbReference type="Proteomes" id="UP001595378">
    <property type="component" value="Unassembled WGS sequence"/>
</dbReference>
<evidence type="ECO:0000256" key="1">
    <source>
        <dbReference type="SAM" id="MobiDB-lite"/>
    </source>
</evidence>